<dbReference type="RefSeq" id="WP_304553403.1">
    <property type="nucleotide sequence ID" value="NZ_JAUQOP010000008.1"/>
</dbReference>
<dbReference type="Proteomes" id="UP001228019">
    <property type="component" value="Unassembled WGS sequence"/>
</dbReference>
<keyword evidence="1" id="KW-1133">Transmembrane helix</keyword>
<comment type="caution">
    <text evidence="2">The sequence shown here is derived from an EMBL/GenBank/DDBJ whole genome shotgun (WGS) entry which is preliminary data.</text>
</comment>
<sequence length="262" mass="29487">MSHGEIATRPEITHFPLSPSVEQARQLIPPAEARLAQRKHVVLKPFMIVQGLVCGYFLIKWVAQGHYIGGPILAGLLWCVTWVFSLPLALFWRKESRELKRVQDNVGIVLHKACTDFLAEQALGHYRWISRGQDMLGLFPETAVLYLYSQESGYQHALIDAARVVRQVRVDEKVQTVHTSNTHTTHSERQVRNTYLGGEIGKGTSSSTTHTSSTTHHSYTLQIQFQIGSGTPGWTTWSFGNDWQEAENWRLQIAQAAGLQVA</sequence>
<protein>
    <submittedName>
        <fullName evidence="2">Uncharacterized protein</fullName>
    </submittedName>
</protein>
<proteinExistence type="predicted"/>
<dbReference type="EMBL" id="JAUQOP010000008">
    <property type="protein sequence ID" value="MDO7896915.1"/>
    <property type="molecule type" value="Genomic_DNA"/>
</dbReference>
<feature type="transmembrane region" description="Helical" evidence="1">
    <location>
        <begin position="41"/>
        <end position="59"/>
    </location>
</feature>
<organism evidence="2 3">
    <name type="scientific">Pseudomonas citrulli</name>
    <dbReference type="NCBI Taxonomy" id="3064347"/>
    <lineage>
        <taxon>Bacteria</taxon>
        <taxon>Pseudomonadati</taxon>
        <taxon>Pseudomonadota</taxon>
        <taxon>Gammaproteobacteria</taxon>
        <taxon>Pseudomonadales</taxon>
        <taxon>Pseudomonadaceae</taxon>
        <taxon>Pseudomonas</taxon>
    </lineage>
</organism>
<gene>
    <name evidence="2" type="ORF">Q6A48_08395</name>
</gene>
<reference evidence="2 3" key="1">
    <citation type="submission" date="2023-07" db="EMBL/GenBank/DDBJ databases">
        <title>Identification of four novel Pseudomonas species associated with bacterial leaf spot of cucurbits.</title>
        <authorList>
            <person name="Fullem K.R."/>
        </authorList>
    </citation>
    <scope>NUCLEOTIDE SEQUENCE [LARGE SCALE GENOMIC DNA]</scope>
    <source>
        <strain evidence="2 3">K18</strain>
    </source>
</reference>
<evidence type="ECO:0000313" key="2">
    <source>
        <dbReference type="EMBL" id="MDO7896915.1"/>
    </source>
</evidence>
<evidence type="ECO:0000256" key="1">
    <source>
        <dbReference type="SAM" id="Phobius"/>
    </source>
</evidence>
<keyword evidence="1" id="KW-0472">Membrane</keyword>
<keyword evidence="3" id="KW-1185">Reference proteome</keyword>
<evidence type="ECO:0000313" key="3">
    <source>
        <dbReference type="Proteomes" id="UP001228019"/>
    </source>
</evidence>
<feature type="transmembrane region" description="Helical" evidence="1">
    <location>
        <begin position="71"/>
        <end position="92"/>
    </location>
</feature>
<name>A0ABT9BWI2_9PSED</name>
<accession>A0ABT9BWI2</accession>
<keyword evidence="1" id="KW-0812">Transmembrane</keyword>